<dbReference type="Pfam" id="PF00651">
    <property type="entry name" value="BTB"/>
    <property type="match status" value="1"/>
</dbReference>
<dbReference type="AlphaFoldDB" id="A0A7R8UKZ1"/>
<dbReference type="InterPro" id="IPR011333">
    <property type="entry name" value="SKP1/BTB/POZ_sf"/>
</dbReference>
<dbReference type="InterPro" id="IPR000210">
    <property type="entry name" value="BTB/POZ_dom"/>
</dbReference>
<evidence type="ECO:0000313" key="2">
    <source>
        <dbReference type="EMBL" id="CAD7082760.1"/>
    </source>
</evidence>
<dbReference type="CDD" id="cd18186">
    <property type="entry name" value="BTB_POZ_ZBTB_KLHL-like"/>
    <property type="match status" value="1"/>
</dbReference>
<dbReference type="Gene3D" id="2.60.210.10">
    <property type="entry name" value="Apoptosis, Tumor Necrosis Factor Receptor Associated Protein 2, Chain A"/>
    <property type="match status" value="1"/>
</dbReference>
<gene>
    <name evidence="2" type="ORF">HERILL_LOCUS5770</name>
</gene>
<dbReference type="OrthoDB" id="10594413at2759"/>
<dbReference type="Gene3D" id="3.30.710.10">
    <property type="entry name" value="Potassium Channel Kv1.1, Chain A"/>
    <property type="match status" value="1"/>
</dbReference>
<dbReference type="PROSITE" id="PS50097">
    <property type="entry name" value="BTB"/>
    <property type="match status" value="1"/>
</dbReference>
<dbReference type="SUPFAM" id="SSF54695">
    <property type="entry name" value="POZ domain"/>
    <property type="match status" value="1"/>
</dbReference>
<dbReference type="InParanoid" id="A0A7R8UKZ1"/>
<protein>
    <recommendedName>
        <fullName evidence="1">BTB domain-containing protein</fullName>
    </recommendedName>
</protein>
<dbReference type="EMBL" id="LR899010">
    <property type="protein sequence ID" value="CAD7082760.1"/>
    <property type="molecule type" value="Genomic_DNA"/>
</dbReference>
<proteinExistence type="predicted"/>
<dbReference type="SUPFAM" id="SSF49599">
    <property type="entry name" value="TRAF domain-like"/>
    <property type="match status" value="1"/>
</dbReference>
<feature type="domain" description="BTB" evidence="1">
    <location>
        <begin position="189"/>
        <end position="242"/>
    </location>
</feature>
<accession>A0A7R8UKZ1</accession>
<name>A0A7R8UKZ1_HERIL</name>
<dbReference type="InterPro" id="IPR008974">
    <property type="entry name" value="TRAF-like"/>
</dbReference>
<evidence type="ECO:0000259" key="1">
    <source>
        <dbReference type="PROSITE" id="PS50097"/>
    </source>
</evidence>
<keyword evidence="3" id="KW-1185">Reference proteome</keyword>
<reference evidence="2 3" key="1">
    <citation type="submission" date="2020-11" db="EMBL/GenBank/DDBJ databases">
        <authorList>
            <person name="Wallbank WR R."/>
            <person name="Pardo Diaz C."/>
            <person name="Kozak K."/>
            <person name="Martin S."/>
            <person name="Jiggins C."/>
            <person name="Moest M."/>
            <person name="Warren A I."/>
            <person name="Generalovic N T."/>
            <person name="Byers J.R.P. K."/>
            <person name="Montejo-Kovacevich G."/>
            <person name="Yen C E."/>
        </authorList>
    </citation>
    <scope>NUCLEOTIDE SEQUENCE [LARGE SCALE GENOMIC DNA]</scope>
</reference>
<dbReference type="Proteomes" id="UP000594454">
    <property type="component" value="Chromosome 2"/>
</dbReference>
<sequence length="275" mass="31271">MQVSQIKAATINTNAKKASISVEALRCTVEDFPAQCRYPHTEHFYLESGFQLVNGMQGLLRVYPRGHSSDDKNWLTLYIGLESKPDVEVYSRLEVRILTVEGNCAITALTQQYQLIFSPDFMWATANVAPVEVVLDSMQGLLLPNGGLHIGIILTTHLTLSRRLSTALDQSLMKKLKKALRHDNRKEDHDITFMVGLSYYLAHRAVLVSSPTFRSLFNDMYDPSETFIRLPCVKPKSFEELLIDCYATSNRFCKKCFSYRISGDAVCCEILSWRR</sequence>
<organism evidence="2 3">
    <name type="scientific">Hermetia illucens</name>
    <name type="common">Black soldier fly</name>
    <dbReference type="NCBI Taxonomy" id="343691"/>
    <lineage>
        <taxon>Eukaryota</taxon>
        <taxon>Metazoa</taxon>
        <taxon>Ecdysozoa</taxon>
        <taxon>Arthropoda</taxon>
        <taxon>Hexapoda</taxon>
        <taxon>Insecta</taxon>
        <taxon>Pterygota</taxon>
        <taxon>Neoptera</taxon>
        <taxon>Endopterygota</taxon>
        <taxon>Diptera</taxon>
        <taxon>Brachycera</taxon>
        <taxon>Stratiomyomorpha</taxon>
        <taxon>Stratiomyidae</taxon>
        <taxon>Hermetiinae</taxon>
        <taxon>Hermetia</taxon>
    </lineage>
</organism>
<evidence type="ECO:0000313" key="3">
    <source>
        <dbReference type="Proteomes" id="UP000594454"/>
    </source>
</evidence>